<name>A0ABT3GK06_9BACT</name>
<dbReference type="RefSeq" id="WP_264487909.1">
    <property type="nucleotide sequence ID" value="NZ_JAPDDT010000005.1"/>
</dbReference>
<dbReference type="NCBIfam" id="TIGR02532">
    <property type="entry name" value="IV_pilin_GFxxxE"/>
    <property type="match status" value="1"/>
</dbReference>
<accession>A0ABT3GK06</accession>
<dbReference type="SUPFAM" id="SSF54523">
    <property type="entry name" value="Pili subunits"/>
    <property type="match status" value="1"/>
</dbReference>
<proteinExistence type="predicted"/>
<dbReference type="InterPro" id="IPR012902">
    <property type="entry name" value="N_methyl_site"/>
</dbReference>
<organism evidence="1 2">
    <name type="scientific">Luteolibacter arcticus</name>
    <dbReference type="NCBI Taxonomy" id="1581411"/>
    <lineage>
        <taxon>Bacteria</taxon>
        <taxon>Pseudomonadati</taxon>
        <taxon>Verrucomicrobiota</taxon>
        <taxon>Verrucomicrobiia</taxon>
        <taxon>Verrucomicrobiales</taxon>
        <taxon>Verrucomicrobiaceae</taxon>
        <taxon>Luteolibacter</taxon>
    </lineage>
</organism>
<keyword evidence="2" id="KW-1185">Reference proteome</keyword>
<evidence type="ECO:0000313" key="2">
    <source>
        <dbReference type="Proteomes" id="UP001320876"/>
    </source>
</evidence>
<evidence type="ECO:0000313" key="1">
    <source>
        <dbReference type="EMBL" id="MCW1923801.1"/>
    </source>
</evidence>
<dbReference type="Proteomes" id="UP001320876">
    <property type="component" value="Unassembled WGS sequence"/>
</dbReference>
<protein>
    <submittedName>
        <fullName evidence="1">Type II secretion system GspH family protein</fullName>
    </submittedName>
</protein>
<sequence>MKSASPQRSSARNGMTLLELTVVIAVLLALTSVLFLGARAWKNGADRTGCIMNIRNVQTSVRSYQNLYGYNPGGMPYAEGGTQDIAAHMFSKGYITETQFSAIQGDELCIGGGTYECERPDTFPPVGQLYISCSLSATKKHEMTPNIEW</sequence>
<dbReference type="EMBL" id="JAPDDT010000005">
    <property type="protein sequence ID" value="MCW1923801.1"/>
    <property type="molecule type" value="Genomic_DNA"/>
</dbReference>
<reference evidence="1 2" key="1">
    <citation type="submission" date="2022-10" db="EMBL/GenBank/DDBJ databases">
        <title>Luteolibacter arcticus strain CCTCC AB 2014275, whole genome shotgun sequencing project.</title>
        <authorList>
            <person name="Zhao G."/>
            <person name="Shen L."/>
        </authorList>
    </citation>
    <scope>NUCLEOTIDE SEQUENCE [LARGE SCALE GENOMIC DNA]</scope>
    <source>
        <strain evidence="1 2">CCTCC AB 2014275</strain>
    </source>
</reference>
<dbReference type="InterPro" id="IPR045584">
    <property type="entry name" value="Pilin-like"/>
</dbReference>
<gene>
    <name evidence="1" type="ORF">OKA05_14635</name>
</gene>
<comment type="caution">
    <text evidence="1">The sequence shown here is derived from an EMBL/GenBank/DDBJ whole genome shotgun (WGS) entry which is preliminary data.</text>
</comment>